<dbReference type="Proteomes" id="UP000637632">
    <property type="component" value="Unassembled WGS sequence"/>
</dbReference>
<accession>A0ABR6XHW2</accession>
<dbReference type="Pfam" id="PF07238">
    <property type="entry name" value="PilZ"/>
    <property type="match status" value="1"/>
</dbReference>
<reference evidence="2 3" key="1">
    <citation type="submission" date="2020-08" db="EMBL/GenBank/DDBJ databases">
        <title>Novel species isolated from subtropical streams in China.</title>
        <authorList>
            <person name="Lu H."/>
        </authorList>
    </citation>
    <scope>NUCLEOTIDE SEQUENCE [LARGE SCALE GENOMIC DNA]</scope>
    <source>
        <strain evidence="2 3">CCTCC AB 2015119</strain>
    </source>
</reference>
<sequence length="108" mass="11919">MNESRNTPRLPVSWRAAIQVVPGHIVPAKVVNFSATGIQLQTSVMLKEKQSYQMMMEIPSVKDASARTQVVVKASCVYTILSGDAYRAGLKCTDYPPEHRPLLESWGG</sequence>
<keyword evidence="3" id="KW-1185">Reference proteome</keyword>
<dbReference type="RefSeq" id="WP_186884297.1">
    <property type="nucleotide sequence ID" value="NZ_JACOFT010000005.1"/>
</dbReference>
<gene>
    <name evidence="2" type="ORF">H8K26_13425</name>
</gene>
<feature type="domain" description="PilZ" evidence="1">
    <location>
        <begin position="4"/>
        <end position="104"/>
    </location>
</feature>
<comment type="caution">
    <text evidence="2">The sequence shown here is derived from an EMBL/GenBank/DDBJ whole genome shotgun (WGS) entry which is preliminary data.</text>
</comment>
<evidence type="ECO:0000259" key="1">
    <source>
        <dbReference type="Pfam" id="PF07238"/>
    </source>
</evidence>
<dbReference type="SUPFAM" id="SSF141371">
    <property type="entry name" value="PilZ domain-like"/>
    <property type="match status" value="1"/>
</dbReference>
<dbReference type="Gene3D" id="2.40.10.220">
    <property type="entry name" value="predicted glycosyltransferase like domains"/>
    <property type="match status" value="1"/>
</dbReference>
<evidence type="ECO:0000313" key="2">
    <source>
        <dbReference type="EMBL" id="MBC3812441.1"/>
    </source>
</evidence>
<name>A0ABR6XHW2_9BURK</name>
<protein>
    <submittedName>
        <fullName evidence="2">PilZ domain-containing protein</fullName>
    </submittedName>
</protein>
<evidence type="ECO:0000313" key="3">
    <source>
        <dbReference type="Proteomes" id="UP000637632"/>
    </source>
</evidence>
<organism evidence="2 3">
    <name type="scientific">Undibacterium aquatile</name>
    <dbReference type="NCBI Taxonomy" id="1537398"/>
    <lineage>
        <taxon>Bacteria</taxon>
        <taxon>Pseudomonadati</taxon>
        <taxon>Pseudomonadota</taxon>
        <taxon>Betaproteobacteria</taxon>
        <taxon>Burkholderiales</taxon>
        <taxon>Oxalobacteraceae</taxon>
        <taxon>Undibacterium</taxon>
    </lineage>
</organism>
<dbReference type="InterPro" id="IPR009875">
    <property type="entry name" value="PilZ_domain"/>
</dbReference>
<proteinExistence type="predicted"/>
<dbReference type="EMBL" id="JACOFT010000005">
    <property type="protein sequence ID" value="MBC3812441.1"/>
    <property type="molecule type" value="Genomic_DNA"/>
</dbReference>